<dbReference type="NCBIfam" id="TIGR04387">
    <property type="entry name" value="capsid_maj_N4"/>
    <property type="match status" value="1"/>
</dbReference>
<gene>
    <name evidence="1" type="ORF">CCO03_16995</name>
</gene>
<dbReference type="KEGG" id="cser:CCO03_16995"/>
<accession>A0A1Y0ERB0</accession>
<dbReference type="Proteomes" id="UP000196138">
    <property type="component" value="Chromosome"/>
</dbReference>
<dbReference type="RefSeq" id="WP_087282994.1">
    <property type="nucleotide sequence ID" value="NZ_CP021455.1"/>
</dbReference>
<proteinExistence type="predicted"/>
<keyword evidence="2" id="KW-1185">Reference proteome</keyword>
<dbReference type="AlphaFoldDB" id="A0A1Y0ERB0"/>
<protein>
    <submittedName>
        <fullName evidence="1">N4-gp56 family major capsid protein</fullName>
    </submittedName>
</protein>
<sequence>MSQTFVGVNDPQAVKKWSTLMNVAINKSSYWSKRFVGEGKTARLPIQRIDDLTSGAGDEVTVDLLMPLAMEPRVGDQELSGQEANLRYYTDRLRIDQIRGGVNQGSRMTKKRTLRNLREDARQASADWWMRLWDELYFIYLSGSLGDGGGMLWRANNPMFDVNPLSAPDAEHHLLPQGVASAAALTATDTMTLRMIDRAAVKAETMGGDGSDELSMIPVRVEGGEHYIHLMHPWQADALRQNANPGGWLDIQKAAAAAEGRASPIFHGTLGMHNNVVLHKHRNVIRFSDGGVGGDVPYARSLFLGAQAAMVAFGDNESGTRYKWTEEKRDHDNYVSIGTHSVAGVKKSTYKSKDGKVTRDFGVFAVDTAVVNPV</sequence>
<organism evidence="1 2">
    <name type="scientific">Comamonas serinivorans</name>
    <dbReference type="NCBI Taxonomy" id="1082851"/>
    <lineage>
        <taxon>Bacteria</taxon>
        <taxon>Pseudomonadati</taxon>
        <taxon>Pseudomonadota</taxon>
        <taxon>Betaproteobacteria</taxon>
        <taxon>Burkholderiales</taxon>
        <taxon>Comamonadaceae</taxon>
        <taxon>Comamonas</taxon>
    </lineage>
</organism>
<evidence type="ECO:0000313" key="2">
    <source>
        <dbReference type="Proteomes" id="UP000196138"/>
    </source>
</evidence>
<dbReference type="OrthoDB" id="8877014at2"/>
<dbReference type="Pfam" id="PF13252">
    <property type="entry name" value="Phage_capsid_3"/>
    <property type="match status" value="1"/>
</dbReference>
<evidence type="ECO:0000313" key="1">
    <source>
        <dbReference type="EMBL" id="ARU06143.1"/>
    </source>
</evidence>
<dbReference type="InterPro" id="IPR025267">
    <property type="entry name" value="ORF017-like"/>
</dbReference>
<dbReference type="EMBL" id="CP021455">
    <property type="protein sequence ID" value="ARU06143.1"/>
    <property type="molecule type" value="Genomic_DNA"/>
</dbReference>
<reference evidence="1 2" key="1">
    <citation type="submission" date="2017-05" db="EMBL/GenBank/DDBJ databases">
        <authorList>
            <person name="Song R."/>
            <person name="Chenine A.L."/>
            <person name="Ruprecht R.M."/>
        </authorList>
    </citation>
    <scope>NUCLEOTIDE SEQUENCE [LARGE SCALE GENOMIC DNA]</scope>
    <source>
        <strain evidence="1 2">DSM 26136</strain>
    </source>
</reference>
<name>A0A1Y0ERB0_9BURK</name>